<dbReference type="InterPro" id="IPR011051">
    <property type="entry name" value="RmlC_Cupin_sf"/>
</dbReference>
<dbReference type="GO" id="GO:0051920">
    <property type="term" value="F:peroxiredoxin activity"/>
    <property type="evidence" value="ECO:0007669"/>
    <property type="project" value="InterPro"/>
</dbReference>
<dbReference type="AlphaFoldDB" id="A0A1N6RDY3"/>
<dbReference type="PANTHER" id="PTHR43698:SF1">
    <property type="entry name" value="BLL4564 PROTEIN"/>
    <property type="match status" value="1"/>
</dbReference>
<name>A0A1N6RDY3_9GAMM</name>
<keyword evidence="1" id="KW-0732">Signal</keyword>
<feature type="chain" id="PRO_5012591127" evidence="1">
    <location>
        <begin position="27"/>
        <end position="383"/>
    </location>
</feature>
<dbReference type="Proteomes" id="UP000186895">
    <property type="component" value="Unassembled WGS sequence"/>
</dbReference>
<dbReference type="InterPro" id="IPR013096">
    <property type="entry name" value="Cupin_2"/>
</dbReference>
<keyword evidence="5" id="KW-1185">Reference proteome</keyword>
<reference evidence="4 5" key="1">
    <citation type="submission" date="2017-01" db="EMBL/GenBank/DDBJ databases">
        <authorList>
            <person name="Mah S.A."/>
            <person name="Swanson W.J."/>
            <person name="Moy G.W."/>
            <person name="Vacquier V.D."/>
        </authorList>
    </citation>
    <scope>NUCLEOTIDE SEQUENCE [LARGE SCALE GENOMIC DNA]</scope>
    <source>
        <strain evidence="4 5">DSM 7027</strain>
    </source>
</reference>
<evidence type="ECO:0000313" key="5">
    <source>
        <dbReference type="Proteomes" id="UP000186895"/>
    </source>
</evidence>
<evidence type="ECO:0000256" key="1">
    <source>
        <dbReference type="SAM" id="SignalP"/>
    </source>
</evidence>
<dbReference type="RefSeq" id="WP_076462438.1">
    <property type="nucleotide sequence ID" value="NZ_FTMN01000003.1"/>
</dbReference>
<evidence type="ECO:0000313" key="4">
    <source>
        <dbReference type="EMBL" id="SIQ26892.1"/>
    </source>
</evidence>
<dbReference type="PROSITE" id="PS51257">
    <property type="entry name" value="PROKAR_LIPOPROTEIN"/>
    <property type="match status" value="1"/>
</dbReference>
<feature type="signal peptide" evidence="1">
    <location>
        <begin position="1"/>
        <end position="26"/>
    </location>
</feature>
<protein>
    <submittedName>
        <fullName evidence="4">Cupin domain protein</fullName>
    </submittedName>
</protein>
<dbReference type="PANTHER" id="PTHR43698">
    <property type="entry name" value="RIBD C-TERMINAL DOMAIN CONTAINING PROTEIN"/>
    <property type="match status" value="1"/>
</dbReference>
<feature type="domain" description="Cupin type-2" evidence="3">
    <location>
        <begin position="74"/>
        <end position="141"/>
    </location>
</feature>
<dbReference type="InterPro" id="IPR029032">
    <property type="entry name" value="AhpD-like"/>
</dbReference>
<dbReference type="InterPro" id="IPR003779">
    <property type="entry name" value="CMD-like"/>
</dbReference>
<dbReference type="STRING" id="49186.SAMN05421647_103264"/>
<evidence type="ECO:0000259" key="3">
    <source>
        <dbReference type="Pfam" id="PF07883"/>
    </source>
</evidence>
<dbReference type="SUPFAM" id="SSF69118">
    <property type="entry name" value="AhpD-like"/>
    <property type="match status" value="1"/>
</dbReference>
<dbReference type="Gene3D" id="2.60.120.10">
    <property type="entry name" value="Jelly Rolls"/>
    <property type="match status" value="1"/>
</dbReference>
<proteinExistence type="predicted"/>
<dbReference type="Pfam" id="PF02627">
    <property type="entry name" value="CMD"/>
    <property type="match status" value="1"/>
</dbReference>
<organism evidence="4 5">
    <name type="scientific">Marinobacterium stanieri</name>
    <dbReference type="NCBI Taxonomy" id="49186"/>
    <lineage>
        <taxon>Bacteria</taxon>
        <taxon>Pseudomonadati</taxon>
        <taxon>Pseudomonadota</taxon>
        <taxon>Gammaproteobacteria</taxon>
        <taxon>Oceanospirillales</taxon>
        <taxon>Oceanospirillaceae</taxon>
        <taxon>Marinobacterium</taxon>
    </lineage>
</organism>
<dbReference type="CDD" id="cd02233">
    <property type="entry name" value="cupin_HNL-like"/>
    <property type="match status" value="1"/>
</dbReference>
<evidence type="ECO:0000259" key="2">
    <source>
        <dbReference type="Pfam" id="PF02627"/>
    </source>
</evidence>
<feature type="domain" description="Carboxymuconolactone decarboxylase-like" evidence="2">
    <location>
        <begin position="297"/>
        <end position="361"/>
    </location>
</feature>
<dbReference type="InterPro" id="IPR047263">
    <property type="entry name" value="HNL-like_cupin"/>
</dbReference>
<dbReference type="InterPro" id="IPR014710">
    <property type="entry name" value="RmlC-like_jellyroll"/>
</dbReference>
<dbReference type="Gene3D" id="1.20.1290.10">
    <property type="entry name" value="AhpD-like"/>
    <property type="match status" value="1"/>
</dbReference>
<dbReference type="Pfam" id="PF07883">
    <property type="entry name" value="Cupin_2"/>
    <property type="match status" value="1"/>
</dbReference>
<accession>A0A1N6RDY3</accession>
<gene>
    <name evidence="4" type="ORF">SAMN05421647_103264</name>
</gene>
<dbReference type="SUPFAM" id="SSF51182">
    <property type="entry name" value="RmlC-like cupins"/>
    <property type="match status" value="1"/>
</dbReference>
<dbReference type="EMBL" id="FTMN01000003">
    <property type="protein sequence ID" value="SIQ26892.1"/>
    <property type="molecule type" value="Genomic_DNA"/>
</dbReference>
<sequence length="383" mass="40809">MTLKTGRFNTAALALTGCLASYGAHADDHAHSAQTHYPHGSQSSFEGPDNLFTGNVSVDILFPENEDTNFSGAYVTFEPGARTAWHSHPAGQHMVVTSGTALTGTRDGKVIKFTEGETVWCPPGEDHWHGATPHASMTHLVVTGSKDGENVVWKEKVTDAQYAAGNTDTGPTFKALNAQQQAIVPIAAFAASGDMASLKVAMADGLDAGLTVNEIREIHVHLYGYTGFPRALNAMANLMTLVEERKANGINDPVGPQPSSIPEGESSLVIGEQVQTELVGRPVSGPLFDFAPVMNTYLQSHLFGDIFARGIFDYEHRELITVAALASLDGAEPQLAAHIRMATNVGVTEAQLHDIAASLAHTIGRKQGQRVEQAIENVLHAEG</sequence>